<dbReference type="AlphaFoldDB" id="K1Q544"/>
<protein>
    <recommendedName>
        <fullName evidence="2">Band 7 domain-containing protein</fullName>
    </recommendedName>
</protein>
<organism evidence="1">
    <name type="scientific">Magallana gigas</name>
    <name type="common">Pacific oyster</name>
    <name type="synonym">Crassostrea gigas</name>
    <dbReference type="NCBI Taxonomy" id="29159"/>
    <lineage>
        <taxon>Eukaryota</taxon>
        <taxon>Metazoa</taxon>
        <taxon>Spiralia</taxon>
        <taxon>Lophotrochozoa</taxon>
        <taxon>Mollusca</taxon>
        <taxon>Bivalvia</taxon>
        <taxon>Autobranchia</taxon>
        <taxon>Pteriomorphia</taxon>
        <taxon>Ostreida</taxon>
        <taxon>Ostreoidea</taxon>
        <taxon>Ostreidae</taxon>
        <taxon>Magallana</taxon>
    </lineage>
</organism>
<reference evidence="1" key="1">
    <citation type="journal article" date="2012" name="Nature">
        <title>The oyster genome reveals stress adaptation and complexity of shell formation.</title>
        <authorList>
            <person name="Zhang G."/>
            <person name="Fang X."/>
            <person name="Guo X."/>
            <person name="Li L."/>
            <person name="Luo R."/>
            <person name="Xu F."/>
            <person name="Yang P."/>
            <person name="Zhang L."/>
            <person name="Wang X."/>
            <person name="Qi H."/>
            <person name="Xiong Z."/>
            <person name="Que H."/>
            <person name="Xie Y."/>
            <person name="Holland P.W."/>
            <person name="Paps J."/>
            <person name="Zhu Y."/>
            <person name="Wu F."/>
            <person name="Chen Y."/>
            <person name="Wang J."/>
            <person name="Peng C."/>
            <person name="Meng J."/>
            <person name="Yang L."/>
            <person name="Liu J."/>
            <person name="Wen B."/>
            <person name="Zhang N."/>
            <person name="Huang Z."/>
            <person name="Zhu Q."/>
            <person name="Feng Y."/>
            <person name="Mount A."/>
            <person name="Hedgecock D."/>
            <person name="Xu Z."/>
            <person name="Liu Y."/>
            <person name="Domazet-Loso T."/>
            <person name="Du Y."/>
            <person name="Sun X."/>
            <person name="Zhang S."/>
            <person name="Liu B."/>
            <person name="Cheng P."/>
            <person name="Jiang X."/>
            <person name="Li J."/>
            <person name="Fan D."/>
            <person name="Wang W."/>
            <person name="Fu W."/>
            <person name="Wang T."/>
            <person name="Wang B."/>
            <person name="Zhang J."/>
            <person name="Peng Z."/>
            <person name="Li Y."/>
            <person name="Li N."/>
            <person name="Wang J."/>
            <person name="Chen M."/>
            <person name="He Y."/>
            <person name="Tan F."/>
            <person name="Song X."/>
            <person name="Zheng Q."/>
            <person name="Huang R."/>
            <person name="Yang H."/>
            <person name="Du X."/>
            <person name="Chen L."/>
            <person name="Yang M."/>
            <person name="Gaffney P.M."/>
            <person name="Wang S."/>
            <person name="Luo L."/>
            <person name="She Z."/>
            <person name="Ming Y."/>
            <person name="Huang W."/>
            <person name="Zhang S."/>
            <person name="Huang B."/>
            <person name="Zhang Y."/>
            <person name="Qu T."/>
            <person name="Ni P."/>
            <person name="Miao G."/>
            <person name="Wang J."/>
            <person name="Wang Q."/>
            <person name="Steinberg C.E."/>
            <person name="Wang H."/>
            <person name="Li N."/>
            <person name="Qian L."/>
            <person name="Zhang G."/>
            <person name="Li Y."/>
            <person name="Yang H."/>
            <person name="Liu X."/>
            <person name="Wang J."/>
            <person name="Yin Y."/>
            <person name="Wang J."/>
        </authorList>
    </citation>
    <scope>NUCLEOTIDE SEQUENCE [LARGE SCALE GENOMIC DNA]</scope>
    <source>
        <strain evidence="1">05x7-T-G4-1.051#20</strain>
    </source>
</reference>
<evidence type="ECO:0008006" key="2">
    <source>
        <dbReference type="Google" id="ProtNLM"/>
    </source>
</evidence>
<evidence type="ECO:0000313" key="1">
    <source>
        <dbReference type="EMBL" id="EKC24015.1"/>
    </source>
</evidence>
<proteinExistence type="predicted"/>
<gene>
    <name evidence="1" type="ORF">CGI_10014258</name>
</gene>
<sequence length="358" mass="40671">MQSSVVPEFLSLALYFLHGRLRGRPHRSVNTKDPVIFKQPVRTVSEGSRQVASDTWVALLPRVAVSQDAAEYEDDITPLITARVVVSVIWSKKFRCEIASMADKAIPIAIIVFIVLFIGSLLLVFSFSYVEYYEFGFRQQKSTGKIDRTIVYTTGRYLYGPDVTFKVFPLDAHHVTLADALIFTADKLEVAITVHFQYFIRKDELPLLHDKFDLDYRGPIESSALDAMKLGQVTIPSSVQERYMKALTLKEESDRENLVQEAKVVRKTTNAMVQQIRNTAEEIRNNGTIEANLLTAVAQANYSTVLEIARSDGLKQIFHDLGFTQQEYKNSFNYLRTLRGMPSAHFTLDFQQRIVGNI</sequence>
<accession>K1Q544</accession>
<dbReference type="HOGENOM" id="CLU_774454_0_0_1"/>
<dbReference type="InParanoid" id="K1Q544"/>
<dbReference type="EMBL" id="JH818924">
    <property type="protein sequence ID" value="EKC24015.1"/>
    <property type="molecule type" value="Genomic_DNA"/>
</dbReference>
<name>K1Q544_MAGGI</name>